<proteinExistence type="predicted"/>
<keyword evidence="3" id="KW-1185">Reference proteome</keyword>
<dbReference type="InterPro" id="IPR016181">
    <property type="entry name" value="Acyl_CoA_acyltransferase"/>
</dbReference>
<sequence>MITLIKPSVQLEVEYLDFLTEWQQSGEAIVPSVVSKTFLPLADFLEAQQQEEQVAPKNWVTHSTYWLYDGQRIVGAVNFRHDLNDQLQQIGGHIGYGIRPSARQNGYATEGLRQALAVARERGLASVLITCSADNIASGRVILANGGQEIASYVTEDGGRVRRFIIPLGE</sequence>
<protein>
    <submittedName>
        <fullName evidence="2">GCN5 family acetyltransferase</fullName>
    </submittedName>
</protein>
<dbReference type="Pfam" id="PF13302">
    <property type="entry name" value="Acetyltransf_3"/>
    <property type="match status" value="1"/>
</dbReference>
<dbReference type="Proteomes" id="UP000078447">
    <property type="component" value="Unassembled WGS sequence"/>
</dbReference>
<evidence type="ECO:0000313" key="3">
    <source>
        <dbReference type="Proteomes" id="UP000078447"/>
    </source>
</evidence>
<dbReference type="InterPro" id="IPR000182">
    <property type="entry name" value="GNAT_dom"/>
</dbReference>
<comment type="caution">
    <text evidence="2">The sequence shown here is derived from an EMBL/GenBank/DDBJ whole genome shotgun (WGS) entry which is preliminary data.</text>
</comment>
<dbReference type="PANTHER" id="PTHR39173:SF1">
    <property type="entry name" value="ACETYLTRANSFERASE"/>
    <property type="match status" value="1"/>
</dbReference>
<name>A0ABX2V8Y8_9BACL</name>
<feature type="domain" description="N-acetyltransferase" evidence="1">
    <location>
        <begin position="28"/>
        <end position="169"/>
    </location>
</feature>
<reference evidence="2 3" key="1">
    <citation type="submission" date="2016-03" db="EMBL/GenBank/DDBJ databases">
        <authorList>
            <person name="Cho S.-Y."/>
            <person name="Lim S."/>
            <person name="Kim H."/>
            <person name="Soh E.H."/>
            <person name="Moon J.S."/>
        </authorList>
    </citation>
    <scope>NUCLEOTIDE SEQUENCE [LARGE SCALE GENOMIC DNA]</scope>
    <source>
        <strain evidence="2 3">KCTC 3810</strain>
    </source>
</reference>
<dbReference type="Gene3D" id="3.40.630.30">
    <property type="match status" value="1"/>
</dbReference>
<gene>
    <name evidence="2" type="ORF">A3783_01675</name>
</gene>
<dbReference type="CDD" id="cd04301">
    <property type="entry name" value="NAT_SF"/>
    <property type="match status" value="1"/>
</dbReference>
<evidence type="ECO:0000259" key="1">
    <source>
        <dbReference type="PROSITE" id="PS51186"/>
    </source>
</evidence>
<dbReference type="PANTHER" id="PTHR39173">
    <property type="entry name" value="ACETYLTRANSFERASE"/>
    <property type="match status" value="1"/>
</dbReference>
<evidence type="ECO:0000313" key="2">
    <source>
        <dbReference type="EMBL" id="OAN14667.1"/>
    </source>
</evidence>
<dbReference type="PROSITE" id="PS51186">
    <property type="entry name" value="GNAT"/>
    <property type="match status" value="1"/>
</dbReference>
<accession>A0ABX2V8Y8</accession>
<dbReference type="EMBL" id="LVVL01000001">
    <property type="protein sequence ID" value="OAN14667.1"/>
    <property type="molecule type" value="Genomic_DNA"/>
</dbReference>
<dbReference type="RefSeq" id="WP_028105817.1">
    <property type="nucleotide sequence ID" value="NZ_LVVL01000001.1"/>
</dbReference>
<dbReference type="SUPFAM" id="SSF55729">
    <property type="entry name" value="Acyl-CoA N-acyltransferases (Nat)"/>
    <property type="match status" value="1"/>
</dbReference>
<organism evidence="2 3">
    <name type="scientific">Exiguobacterium undae</name>
    <dbReference type="NCBI Taxonomy" id="169177"/>
    <lineage>
        <taxon>Bacteria</taxon>
        <taxon>Bacillati</taxon>
        <taxon>Bacillota</taxon>
        <taxon>Bacilli</taxon>
        <taxon>Bacillales</taxon>
        <taxon>Bacillales Family XII. Incertae Sedis</taxon>
        <taxon>Exiguobacterium</taxon>
    </lineage>
</organism>